<name>A0A5J5K7H0_9ACTN</name>
<sequence>MTMGPIDARPFLWVEDLPGVPSALLYVSPLIGDPAVEVLPAALSVLGLPYTRVEGPSFVLQDAGRGWRCTLTRARWLSVTRRGTTLVEVERMDAPPGWVEAALAEGQLLVMAGPPIPAVAGERTSAEQVLGWAASRPSCSGLVPVVEGVRG</sequence>
<evidence type="ECO:0000313" key="1">
    <source>
        <dbReference type="EMBL" id="KAA9379644.1"/>
    </source>
</evidence>
<accession>A0A5J5K7H0</accession>
<dbReference type="EMBL" id="VYTZ01000003">
    <property type="protein sequence ID" value="KAA9379644.1"/>
    <property type="molecule type" value="Genomic_DNA"/>
</dbReference>
<protein>
    <submittedName>
        <fullName evidence="1">Uncharacterized protein</fullName>
    </submittedName>
</protein>
<reference evidence="1 2" key="1">
    <citation type="submission" date="2019-09" db="EMBL/GenBank/DDBJ databases">
        <title>Screening of Novel Bioactive Compounds from Soil-Associated.</title>
        <authorList>
            <person name="Gong X."/>
        </authorList>
    </citation>
    <scope>NUCLEOTIDE SEQUENCE [LARGE SCALE GENOMIC DNA]</scope>
    <source>
        <strain evidence="1 2">Gxj-6</strain>
    </source>
</reference>
<keyword evidence="2" id="KW-1185">Reference proteome</keyword>
<evidence type="ECO:0000313" key="2">
    <source>
        <dbReference type="Proteomes" id="UP000327011"/>
    </source>
</evidence>
<comment type="caution">
    <text evidence="1">The sequence shown here is derived from an EMBL/GenBank/DDBJ whole genome shotgun (WGS) entry which is preliminary data.</text>
</comment>
<proteinExistence type="predicted"/>
<gene>
    <name evidence="1" type="ORF">F5972_08300</name>
</gene>
<dbReference type="RefSeq" id="WP_150932833.1">
    <property type="nucleotide sequence ID" value="NZ_VYTZ01000003.1"/>
</dbReference>
<organism evidence="1 2">
    <name type="scientific">Microbispora cellulosiformans</name>
    <dbReference type="NCBI Taxonomy" id="2614688"/>
    <lineage>
        <taxon>Bacteria</taxon>
        <taxon>Bacillati</taxon>
        <taxon>Actinomycetota</taxon>
        <taxon>Actinomycetes</taxon>
        <taxon>Streptosporangiales</taxon>
        <taxon>Streptosporangiaceae</taxon>
        <taxon>Microbispora</taxon>
    </lineage>
</organism>
<dbReference type="Proteomes" id="UP000327011">
    <property type="component" value="Unassembled WGS sequence"/>
</dbReference>
<dbReference type="AlphaFoldDB" id="A0A5J5K7H0"/>